<proteinExistence type="predicted"/>
<protein>
    <submittedName>
        <fullName evidence="2">Hydroxyacylglutathione hydrolase</fullName>
    </submittedName>
</protein>
<dbReference type="STRING" id="481446.NIT7645_01078"/>
<evidence type="ECO:0000313" key="3">
    <source>
        <dbReference type="Proteomes" id="UP000043764"/>
    </source>
</evidence>
<feature type="domain" description="Metallo-beta-lactamase" evidence="1">
    <location>
        <begin position="36"/>
        <end position="216"/>
    </location>
</feature>
<dbReference type="AlphaFoldDB" id="A0A0H5D255"/>
<dbReference type="PANTHER" id="PTHR23131:SF0">
    <property type="entry name" value="ENDORIBONUCLEASE LACTB2"/>
    <property type="match status" value="1"/>
</dbReference>
<dbReference type="InterPro" id="IPR036866">
    <property type="entry name" value="RibonucZ/Hydroxyglut_hydro"/>
</dbReference>
<evidence type="ECO:0000313" key="2">
    <source>
        <dbReference type="EMBL" id="CRL11129.1"/>
    </source>
</evidence>
<accession>A0A0H5D255</accession>
<sequence length="310" mass="33041">MQAPDDFNPQTGVPEVLEPGLRRILAPNPSPMTYRGTNTYLIGTHDLAVIDPGPKDARHLQAILDAVAPDQSISHILVSHSHLDHSPLARDLSDATGAPIYAFGGPVAGRSAVMAQLAEAGLAGGGEGIDQGFAPDVCLADGDILRGSDWELEAIHTPGHLGNHLAFGWGDICFTADHVMGWASSLVSPPDGDLTDFMASCRRLAARSWRVFYPGHGAAIDDPAGRLDWLIAHRLMREAAILDILRKKAATAATLARTIYTETPAALLPAAERNVFAHLVDLTSQSRIQPVGQLSVDAQFQLNPDARESP</sequence>
<dbReference type="GO" id="GO:0016787">
    <property type="term" value="F:hydrolase activity"/>
    <property type="evidence" value="ECO:0007669"/>
    <property type="project" value="UniProtKB-KW"/>
</dbReference>
<dbReference type="InterPro" id="IPR050662">
    <property type="entry name" value="Sec-metab_biosynth-thioest"/>
</dbReference>
<dbReference type="CDD" id="cd16278">
    <property type="entry name" value="metallo-hydrolase-like_MBL-fold"/>
    <property type="match status" value="1"/>
</dbReference>
<dbReference type="Pfam" id="PF00753">
    <property type="entry name" value="Lactamase_B"/>
    <property type="match status" value="1"/>
</dbReference>
<dbReference type="Gene3D" id="3.60.15.10">
    <property type="entry name" value="Ribonuclease Z/Hydroxyacylglutathione hydrolase-like"/>
    <property type="match status" value="1"/>
</dbReference>
<name>A0A0H5D255_9RHOB</name>
<dbReference type="PANTHER" id="PTHR23131">
    <property type="entry name" value="ENDORIBONUCLEASE LACTB2"/>
    <property type="match status" value="1"/>
</dbReference>
<dbReference type="EMBL" id="CVRL01000025">
    <property type="protein sequence ID" value="CRL11129.1"/>
    <property type="molecule type" value="Genomic_DNA"/>
</dbReference>
<gene>
    <name evidence="2" type="ORF">NIT7321_01979</name>
</gene>
<dbReference type="InterPro" id="IPR036388">
    <property type="entry name" value="WH-like_DNA-bd_sf"/>
</dbReference>
<dbReference type="SMART" id="SM00849">
    <property type="entry name" value="Lactamase_B"/>
    <property type="match status" value="1"/>
</dbReference>
<keyword evidence="3" id="KW-1185">Reference proteome</keyword>
<organism evidence="2 3">
    <name type="scientific">Phaeobacter italicus</name>
    <dbReference type="NCBI Taxonomy" id="481446"/>
    <lineage>
        <taxon>Bacteria</taxon>
        <taxon>Pseudomonadati</taxon>
        <taxon>Pseudomonadota</taxon>
        <taxon>Alphaproteobacteria</taxon>
        <taxon>Rhodobacterales</taxon>
        <taxon>Roseobacteraceae</taxon>
        <taxon>Phaeobacter</taxon>
    </lineage>
</organism>
<reference evidence="3" key="1">
    <citation type="submission" date="2015-05" db="EMBL/GenBank/DDBJ databases">
        <authorList>
            <person name="Rodrigo-Torres Lidia"/>
            <person name="Arahal R.David."/>
        </authorList>
    </citation>
    <scope>NUCLEOTIDE SEQUENCE [LARGE SCALE GENOMIC DNA]</scope>
    <source>
        <strain evidence="3">CECT 7321</strain>
    </source>
</reference>
<dbReference type="InterPro" id="IPR041516">
    <property type="entry name" value="LACTB2_WH"/>
</dbReference>
<dbReference type="Proteomes" id="UP000043764">
    <property type="component" value="Unassembled WGS sequence"/>
</dbReference>
<dbReference type="Gene3D" id="1.10.10.10">
    <property type="entry name" value="Winged helix-like DNA-binding domain superfamily/Winged helix DNA-binding domain"/>
    <property type="match status" value="1"/>
</dbReference>
<keyword evidence="2" id="KW-0378">Hydrolase</keyword>
<dbReference type="InterPro" id="IPR001279">
    <property type="entry name" value="Metallo-B-lactamas"/>
</dbReference>
<dbReference type="SUPFAM" id="SSF56281">
    <property type="entry name" value="Metallo-hydrolase/oxidoreductase"/>
    <property type="match status" value="1"/>
</dbReference>
<dbReference type="RefSeq" id="WP_050673363.1">
    <property type="nucleotide sequence ID" value="NZ_CVRL01000025.1"/>
</dbReference>
<dbReference type="Pfam" id="PF17778">
    <property type="entry name" value="WHD_BLACT"/>
    <property type="match status" value="1"/>
</dbReference>
<evidence type="ECO:0000259" key="1">
    <source>
        <dbReference type="SMART" id="SM00849"/>
    </source>
</evidence>